<feature type="domain" description="THIF-type NAD/FAD binding fold" evidence="1">
    <location>
        <begin position="303"/>
        <end position="498"/>
    </location>
</feature>
<evidence type="ECO:0000259" key="1">
    <source>
        <dbReference type="Pfam" id="PF00899"/>
    </source>
</evidence>
<dbReference type="GO" id="GO:0016779">
    <property type="term" value="F:nucleotidyltransferase activity"/>
    <property type="evidence" value="ECO:0007669"/>
    <property type="project" value="UniProtKB-KW"/>
</dbReference>
<evidence type="ECO:0000313" key="3">
    <source>
        <dbReference type="EMBL" id="QKZ07685.1"/>
    </source>
</evidence>
<gene>
    <name evidence="3" type="ORF">HWQ56_14105</name>
</gene>
<organism evidence="3 4">
    <name type="scientific">Pseudomonas eucalypticola</name>
    <dbReference type="NCBI Taxonomy" id="2599595"/>
    <lineage>
        <taxon>Bacteria</taxon>
        <taxon>Pseudomonadati</taxon>
        <taxon>Pseudomonadota</taxon>
        <taxon>Gammaproteobacteria</taxon>
        <taxon>Pseudomonadales</taxon>
        <taxon>Pseudomonadaceae</taxon>
        <taxon>Pseudomonas</taxon>
    </lineage>
</organism>
<dbReference type="Gene3D" id="3.40.50.720">
    <property type="entry name" value="NAD(P)-binding Rossmann-like Domain"/>
    <property type="match status" value="1"/>
</dbReference>
<dbReference type="InterPro" id="IPR032701">
    <property type="entry name" value="Prok-E2_B_dom"/>
</dbReference>
<dbReference type="GO" id="GO:0008641">
    <property type="term" value="F:ubiquitin-like modifier activating enzyme activity"/>
    <property type="evidence" value="ECO:0007669"/>
    <property type="project" value="InterPro"/>
</dbReference>
<keyword evidence="4" id="KW-1185">Reference proteome</keyword>
<dbReference type="Proteomes" id="UP000509568">
    <property type="component" value="Chromosome"/>
</dbReference>
<keyword evidence="3" id="KW-0808">Transferase</keyword>
<dbReference type="InterPro" id="IPR035985">
    <property type="entry name" value="Ubiquitin-activating_enz"/>
</dbReference>
<dbReference type="AlphaFoldDB" id="A0A7D5H4T5"/>
<dbReference type="KEGG" id="pez:HWQ56_14105"/>
<dbReference type="EMBL" id="CP056030">
    <property type="protein sequence ID" value="QKZ07685.1"/>
    <property type="molecule type" value="Genomic_DNA"/>
</dbReference>
<protein>
    <submittedName>
        <fullName evidence="3">ThiF family adenylyltransferase</fullName>
    </submittedName>
</protein>
<dbReference type="InterPro" id="IPR000594">
    <property type="entry name" value="ThiF_NAD_FAD-bd"/>
</dbReference>
<dbReference type="SUPFAM" id="SSF69572">
    <property type="entry name" value="Activating enzymes of the ubiquitin-like proteins"/>
    <property type="match status" value="1"/>
</dbReference>
<feature type="domain" description="Prokaryotic E2 family B" evidence="2">
    <location>
        <begin position="21"/>
        <end position="132"/>
    </location>
</feature>
<sequence length="543" mass="58947">MHMGASVPDLVAALATRGFSHLGRDAGRWLSFEGHLNTSAGHFACDLSVDPDFFELPIVKLKEIPASLRPIAPHIGGNGGICYLAANTVVIDIFDPLGQTLRCLEEAEHVLDRVLKNEMVEDLAEEFLVHWFSRYCYVDGADFQTGAVPAFCLISRQGTRIPVVTDDLGSASKRLDTIGAVTDREQIPAFVVNTTAIPRPLLGHWPPDTVAGLLNWQRALDARCAKKIQQRLTEAYQQSKKDAVIFIQSPQMSYGFHVHFGDSILPEAKRRNVRGTELLYSFRITRLAAVRIDASYIVQRNIPGQKTLAGKNIVIVGCGTIGGYLADLLVKAGAGLGGGQLTLVDFDILLPQNIGRHRLGFPYAFFSKADGMKIMLESESPGVQVRALSVDVRHAHIGSPDLLIDATGEEALGHWLTANYVATMPILSVWIEGPGTAVRALLKESPESACYRCLSTYQQLGEFPTVKGGVPYIIAGHGCEGLYVPFPSTVAVQAAALGADMVAAWVNRRNQAMLKTRIIDSSFEIATADCNPPRIEDCPACSS</sequence>
<dbReference type="Pfam" id="PF14461">
    <property type="entry name" value="Prok-E2_B"/>
    <property type="match status" value="1"/>
</dbReference>
<proteinExistence type="predicted"/>
<keyword evidence="3" id="KW-0548">Nucleotidyltransferase</keyword>
<accession>A0A7D5H4T5</accession>
<evidence type="ECO:0000259" key="2">
    <source>
        <dbReference type="Pfam" id="PF14461"/>
    </source>
</evidence>
<reference evidence="3 4" key="1">
    <citation type="submission" date="2020-06" db="EMBL/GenBank/DDBJ databases">
        <title>Pseudomonas eucalypticola sp. nov., an endophyte of Eucalyptus dunnii leaves with biocontrol ability of eucalyptus leaf blight.</title>
        <authorList>
            <person name="Liu Y."/>
            <person name="Song Z."/>
            <person name="Zeng H."/>
            <person name="Lu M."/>
            <person name="Wang X."/>
            <person name="Lian X."/>
            <person name="Zhang Q."/>
        </authorList>
    </citation>
    <scope>NUCLEOTIDE SEQUENCE [LARGE SCALE GENOMIC DNA]</scope>
    <source>
        <strain evidence="3 4">NP-1</strain>
    </source>
</reference>
<evidence type="ECO:0000313" key="4">
    <source>
        <dbReference type="Proteomes" id="UP000509568"/>
    </source>
</evidence>
<dbReference type="Pfam" id="PF00899">
    <property type="entry name" value="ThiF"/>
    <property type="match status" value="1"/>
</dbReference>
<name>A0A7D5H4T5_9PSED</name>